<dbReference type="RefSeq" id="WP_085440298.1">
    <property type="nucleotide sequence ID" value="NZ_LVJN01000014.1"/>
</dbReference>
<dbReference type="Proteomes" id="UP000194003">
    <property type="component" value="Unassembled WGS sequence"/>
</dbReference>
<accession>A0A1Y2K947</accession>
<evidence type="ECO:0000256" key="1">
    <source>
        <dbReference type="SAM" id="Phobius"/>
    </source>
</evidence>
<feature type="transmembrane region" description="Helical" evidence="1">
    <location>
        <begin position="76"/>
        <end position="93"/>
    </location>
</feature>
<dbReference type="AlphaFoldDB" id="A0A1Y2K947"/>
<feature type="transmembrane region" description="Helical" evidence="1">
    <location>
        <begin position="36"/>
        <end position="56"/>
    </location>
</feature>
<keyword evidence="1" id="KW-0472">Membrane</keyword>
<evidence type="ECO:0000313" key="3">
    <source>
        <dbReference type="Proteomes" id="UP000194003"/>
    </source>
</evidence>
<keyword evidence="3" id="KW-1185">Reference proteome</keyword>
<protein>
    <submittedName>
        <fullName evidence="2">Uncharacterized protein</fullName>
    </submittedName>
</protein>
<feature type="transmembrane region" description="Helical" evidence="1">
    <location>
        <begin position="165"/>
        <end position="186"/>
    </location>
</feature>
<reference evidence="2 3" key="1">
    <citation type="journal article" date="2016" name="BMC Genomics">
        <title>Combined genomic and structural analyses of a cultured magnetotactic bacterium reveals its niche adaptation to a dynamic environment.</title>
        <authorList>
            <person name="Araujo A.C."/>
            <person name="Morillo V."/>
            <person name="Cypriano J."/>
            <person name="Teixeira L.C."/>
            <person name="Leao P."/>
            <person name="Lyra S."/>
            <person name="Almeida L.G."/>
            <person name="Bazylinski D.A."/>
            <person name="Vasconcellos A.T."/>
            <person name="Abreu F."/>
            <person name="Lins U."/>
        </authorList>
    </citation>
    <scope>NUCLEOTIDE SEQUENCE [LARGE SCALE GENOMIC DNA]</scope>
    <source>
        <strain evidence="2 3">IT-1</strain>
    </source>
</reference>
<evidence type="ECO:0000313" key="2">
    <source>
        <dbReference type="EMBL" id="OSM07275.1"/>
    </source>
</evidence>
<gene>
    <name evidence="2" type="ORF">MAIT1_04505</name>
</gene>
<dbReference type="EMBL" id="LVJN01000014">
    <property type="protein sequence ID" value="OSM07275.1"/>
    <property type="molecule type" value="Genomic_DNA"/>
</dbReference>
<dbReference type="OrthoDB" id="5763267at2"/>
<feature type="transmembrane region" description="Helical" evidence="1">
    <location>
        <begin position="7"/>
        <end position="30"/>
    </location>
</feature>
<organism evidence="2 3">
    <name type="scientific">Magnetofaba australis IT-1</name>
    <dbReference type="NCBI Taxonomy" id="1434232"/>
    <lineage>
        <taxon>Bacteria</taxon>
        <taxon>Pseudomonadati</taxon>
        <taxon>Pseudomonadota</taxon>
        <taxon>Magnetococcia</taxon>
        <taxon>Magnetococcales</taxon>
        <taxon>Magnetococcaceae</taxon>
        <taxon>Magnetofaba</taxon>
    </lineage>
</organism>
<keyword evidence="1" id="KW-0812">Transmembrane</keyword>
<keyword evidence="1" id="KW-1133">Transmembrane helix</keyword>
<feature type="transmembrane region" description="Helical" evidence="1">
    <location>
        <begin position="99"/>
        <end position="119"/>
    </location>
</feature>
<comment type="caution">
    <text evidence="2">The sequence shown here is derived from an EMBL/GenBank/DDBJ whole genome shotgun (WGS) entry which is preliminary data.</text>
</comment>
<sequence>MQVARAAVWHIGLFVLMIASAIVVDLALHWSGRLAWGRYLGYVGSLSILLAFLYSLRKRKVITVGRPARFLAGHEILSWLGAMLVLAHGGIHANALLPWLAMAAMLTAVASGLTGKYLLQRSREIVRRRQTDLRAQGLSAQELEERLYWDAAAVSLMKQWRVVHLPITAAFVILALLHVVTILLFWRW</sequence>
<proteinExistence type="predicted"/>
<name>A0A1Y2K947_9PROT</name>
<dbReference type="STRING" id="1434232.MAIT1_04505"/>